<feature type="region of interest" description="Disordered" evidence="1">
    <location>
        <begin position="108"/>
        <end position="133"/>
    </location>
</feature>
<proteinExistence type="predicted"/>
<organism evidence="2 3">
    <name type="scientific">Candidatus Shapirobacteria bacterium CG06_land_8_20_14_3_00_40_12</name>
    <dbReference type="NCBI Taxonomy" id="1974881"/>
    <lineage>
        <taxon>Bacteria</taxon>
        <taxon>Candidatus Shapironibacteriota</taxon>
    </lineage>
</organism>
<protein>
    <submittedName>
        <fullName evidence="2">Cupin</fullName>
    </submittedName>
</protein>
<gene>
    <name evidence="2" type="ORF">COS78_00830</name>
</gene>
<dbReference type="InterPro" id="IPR014710">
    <property type="entry name" value="RmlC-like_jellyroll"/>
</dbReference>
<dbReference type="Proteomes" id="UP000231407">
    <property type="component" value="Unassembled WGS sequence"/>
</dbReference>
<dbReference type="Gene3D" id="2.60.120.10">
    <property type="entry name" value="Jelly Rolls"/>
    <property type="match status" value="1"/>
</dbReference>
<feature type="compositionally biased region" description="Basic and acidic residues" evidence="1">
    <location>
        <begin position="108"/>
        <end position="120"/>
    </location>
</feature>
<accession>A0A2M7ASU9</accession>
<dbReference type="InterPro" id="IPR011051">
    <property type="entry name" value="RmlC_Cupin_sf"/>
</dbReference>
<dbReference type="EMBL" id="PEWA01000012">
    <property type="protein sequence ID" value="PIU73695.1"/>
    <property type="molecule type" value="Genomic_DNA"/>
</dbReference>
<comment type="caution">
    <text evidence="2">The sequence shown here is derived from an EMBL/GenBank/DDBJ whole genome shotgun (WGS) entry which is preliminary data.</text>
</comment>
<dbReference type="AlphaFoldDB" id="A0A2M7ASU9"/>
<evidence type="ECO:0000313" key="2">
    <source>
        <dbReference type="EMBL" id="PIU73695.1"/>
    </source>
</evidence>
<sequence length="133" mass="14958">MSQKILKPWGFEILVTAASLPYGGKISFTRTGKRWSLQYHDQKTETLVLLSGQANLSLGPDQNSLVTLPMEPSQEYTIKPSTIHRFQAVTDCVTVEFSTPEIGTTFRLEDDYSRPNESDATRLLPGRGWQPLK</sequence>
<reference evidence="3" key="1">
    <citation type="submission" date="2017-09" db="EMBL/GenBank/DDBJ databases">
        <title>Depth-based differentiation of microbial function through sediment-hosted aquifers and enrichment of novel symbionts in the deep terrestrial subsurface.</title>
        <authorList>
            <person name="Probst A.J."/>
            <person name="Ladd B."/>
            <person name="Jarett J.K."/>
            <person name="Geller-Mcgrath D.E."/>
            <person name="Sieber C.M.K."/>
            <person name="Emerson J.B."/>
            <person name="Anantharaman K."/>
            <person name="Thomas B.C."/>
            <person name="Malmstrom R."/>
            <person name="Stieglmeier M."/>
            <person name="Klingl A."/>
            <person name="Woyke T."/>
            <person name="Ryan C.M."/>
            <person name="Banfield J.F."/>
        </authorList>
    </citation>
    <scope>NUCLEOTIDE SEQUENCE [LARGE SCALE GENOMIC DNA]</scope>
</reference>
<name>A0A2M7ASU9_9BACT</name>
<evidence type="ECO:0000313" key="3">
    <source>
        <dbReference type="Proteomes" id="UP000231407"/>
    </source>
</evidence>
<evidence type="ECO:0000256" key="1">
    <source>
        <dbReference type="SAM" id="MobiDB-lite"/>
    </source>
</evidence>
<dbReference type="SUPFAM" id="SSF51182">
    <property type="entry name" value="RmlC-like cupins"/>
    <property type="match status" value="1"/>
</dbReference>